<dbReference type="OrthoDB" id="1493793at2"/>
<evidence type="ECO:0000313" key="2">
    <source>
        <dbReference type="EMBL" id="THH39373.1"/>
    </source>
</evidence>
<evidence type="ECO:0000256" key="1">
    <source>
        <dbReference type="SAM" id="SignalP"/>
    </source>
</evidence>
<reference evidence="2 3" key="1">
    <citation type="submission" date="2019-04" db="EMBL/GenBank/DDBJ databases">
        <title>Lewinella litorea sp. nov., isolated from a marine sand.</title>
        <authorList>
            <person name="Yoon J.-H."/>
        </authorList>
    </citation>
    <scope>NUCLEOTIDE SEQUENCE [LARGE SCALE GENOMIC DNA]</scope>
    <source>
        <strain evidence="2 3">HSMS-39</strain>
    </source>
</reference>
<accession>A0A4V3XL39</accession>
<name>A0A4V3XL39_9BACT</name>
<comment type="caution">
    <text evidence="2">The sequence shown here is derived from an EMBL/GenBank/DDBJ whole genome shotgun (WGS) entry which is preliminary data.</text>
</comment>
<feature type="signal peptide" evidence="1">
    <location>
        <begin position="1"/>
        <end position="17"/>
    </location>
</feature>
<gene>
    <name evidence="2" type="ORF">E4021_11505</name>
</gene>
<dbReference type="AlphaFoldDB" id="A0A4V3XL39"/>
<protein>
    <submittedName>
        <fullName evidence="2">DUF4252 domain-containing protein</fullName>
    </submittedName>
</protein>
<dbReference type="RefSeq" id="WP_136459506.1">
    <property type="nucleotide sequence ID" value="NZ_SRSF01000004.1"/>
</dbReference>
<feature type="chain" id="PRO_5020288581" evidence="1">
    <location>
        <begin position="18"/>
        <end position="167"/>
    </location>
</feature>
<evidence type="ECO:0000313" key="3">
    <source>
        <dbReference type="Proteomes" id="UP000308528"/>
    </source>
</evidence>
<dbReference type="Proteomes" id="UP000308528">
    <property type="component" value="Unassembled WGS sequence"/>
</dbReference>
<proteinExistence type="predicted"/>
<keyword evidence="3" id="KW-1185">Reference proteome</keyword>
<organism evidence="2 3">
    <name type="scientific">Neolewinella litorea</name>
    <dbReference type="NCBI Taxonomy" id="2562452"/>
    <lineage>
        <taxon>Bacteria</taxon>
        <taxon>Pseudomonadati</taxon>
        <taxon>Bacteroidota</taxon>
        <taxon>Saprospiria</taxon>
        <taxon>Saprospirales</taxon>
        <taxon>Lewinellaceae</taxon>
        <taxon>Neolewinella</taxon>
    </lineage>
</organism>
<keyword evidence="1" id="KW-0732">Signal</keyword>
<sequence length="167" mass="18895">MLRLLLLCFCCWSAALGAQEAVIKDFIKVHRKGAENAAVKVPGWLIGLASDVATVSTDDPGEKVVFRLLGEVGTVRLVSYLDDDFPEPEYSVVNLLYVLERYKRFERWAEVRTPEGQRVTLSVRYQNEKIRDLVAVVREDERTTLVSARTDLTAQELGRLVGDLQRL</sequence>
<dbReference type="EMBL" id="SRSF01000004">
    <property type="protein sequence ID" value="THH39373.1"/>
    <property type="molecule type" value="Genomic_DNA"/>
</dbReference>